<dbReference type="Pfam" id="PF10551">
    <property type="entry name" value="MULE"/>
    <property type="match status" value="1"/>
</dbReference>
<feature type="region of interest" description="Disordered" evidence="5">
    <location>
        <begin position="586"/>
        <end position="639"/>
    </location>
</feature>
<organism evidence="7">
    <name type="scientific">Tanacetum cinerariifolium</name>
    <name type="common">Dalmatian daisy</name>
    <name type="synonym">Chrysanthemum cinerariifolium</name>
    <dbReference type="NCBI Taxonomy" id="118510"/>
    <lineage>
        <taxon>Eukaryota</taxon>
        <taxon>Viridiplantae</taxon>
        <taxon>Streptophyta</taxon>
        <taxon>Embryophyta</taxon>
        <taxon>Tracheophyta</taxon>
        <taxon>Spermatophyta</taxon>
        <taxon>Magnoliopsida</taxon>
        <taxon>eudicotyledons</taxon>
        <taxon>Gunneridae</taxon>
        <taxon>Pentapetalae</taxon>
        <taxon>asterids</taxon>
        <taxon>campanulids</taxon>
        <taxon>Asterales</taxon>
        <taxon>Asteraceae</taxon>
        <taxon>Asteroideae</taxon>
        <taxon>Anthemideae</taxon>
        <taxon>Anthemidinae</taxon>
        <taxon>Tanacetum</taxon>
    </lineage>
</organism>
<evidence type="ECO:0000256" key="3">
    <source>
        <dbReference type="ARBA" id="ARBA00022833"/>
    </source>
</evidence>
<keyword evidence="1" id="KW-0479">Metal-binding</keyword>
<accession>A0A699HV74</accession>
<dbReference type="EMBL" id="BKCJ010217377">
    <property type="protein sequence ID" value="GEY86759.1"/>
    <property type="molecule type" value="Genomic_DNA"/>
</dbReference>
<reference evidence="7" key="1">
    <citation type="journal article" date="2019" name="Sci. Rep.">
        <title>Draft genome of Tanacetum cinerariifolium, the natural source of mosquito coil.</title>
        <authorList>
            <person name="Yamashiro T."/>
            <person name="Shiraishi A."/>
            <person name="Satake H."/>
            <person name="Nakayama K."/>
        </authorList>
    </citation>
    <scope>NUCLEOTIDE SEQUENCE</scope>
</reference>
<evidence type="ECO:0000313" key="7">
    <source>
        <dbReference type="EMBL" id="GEY86759.1"/>
    </source>
</evidence>
<comment type="caution">
    <text evidence="7">The sequence shown here is derived from an EMBL/GenBank/DDBJ whole genome shotgun (WGS) entry which is preliminary data.</text>
</comment>
<dbReference type="Pfam" id="PF26130">
    <property type="entry name" value="PB1-like"/>
    <property type="match status" value="1"/>
</dbReference>
<gene>
    <name evidence="7" type="ORF">Tci_458733</name>
</gene>
<keyword evidence="2 4" id="KW-0863">Zinc-finger</keyword>
<dbReference type="PROSITE" id="PS50966">
    <property type="entry name" value="ZF_SWIM"/>
    <property type="match status" value="1"/>
</dbReference>
<feature type="compositionally biased region" description="Low complexity" evidence="5">
    <location>
        <begin position="279"/>
        <end position="289"/>
    </location>
</feature>
<sequence length="639" mass="72621">MEDSKEGFKSESVCAFPTVFCLKINHSGAFTPPPKIRYKGGKVNWVDTIDSDVFSVVKVNNMMKELGYEKPSFDYYYKEPKNDLDNGLKKLSSNQDVLIMLKYIEKYKVIDLYVDHSITNETVNVDESLLVNELDNDLFLGNEMLRDNDKDVIEDVSEDEWLQKSLRSNIDANVEWVGSKAIVTIEEEEFEEEEVNHDELDSGSNSEYKESGGTTWKENFYVGLKFINSKEIKEMVTRVAVEQRRELHLKKNDKVRVRFICRGKVPQFGCEDGDDDSGSKGVVSSGSKGRVSPMKRVKAKKMAQEKVEGNHTRQYAQLRDYCLELKNSNPNTTIKIEVEPPEDINNTERKFKRVYVCLGPLKDGFKAGKRDLLGLDGCFLSGSYLGWILTAVGVDLNNGIYPLTYAIVESENKDSWKWFLECVGDDLHLFRNSNFTFISDRQHGIIPAIAESFPSTKYKFFLKHIYDNMKLSWRGQMKIDWNGGDLYQATTSCGDQCVVNMRTKECSCRKWELTGIPCKHALAAIWDMAGNGEETAIPESYCHQVHWLLTWKDMYMFKVNPCKSITYGKCKGIGYNQRKCPNDASAQTATQTQQSSQAPSATQATQSSQTDHTTPFHPSHLHVSPTKMTKASAARRSST</sequence>
<dbReference type="InterPro" id="IPR007527">
    <property type="entry name" value="Znf_SWIM"/>
</dbReference>
<evidence type="ECO:0000259" key="6">
    <source>
        <dbReference type="PROSITE" id="PS50966"/>
    </source>
</evidence>
<dbReference type="Pfam" id="PF04434">
    <property type="entry name" value="SWIM"/>
    <property type="match status" value="1"/>
</dbReference>
<evidence type="ECO:0000256" key="1">
    <source>
        <dbReference type="ARBA" id="ARBA00022723"/>
    </source>
</evidence>
<dbReference type="AlphaFoldDB" id="A0A699HV74"/>
<dbReference type="SMART" id="SM00575">
    <property type="entry name" value="ZnF_PMZ"/>
    <property type="match status" value="1"/>
</dbReference>
<feature type="region of interest" description="Disordered" evidence="5">
    <location>
        <begin position="271"/>
        <end position="309"/>
    </location>
</feature>
<dbReference type="PANTHER" id="PTHR31973">
    <property type="entry name" value="POLYPROTEIN, PUTATIVE-RELATED"/>
    <property type="match status" value="1"/>
</dbReference>
<protein>
    <submittedName>
        <fullName evidence="7">Transposase, mutator type</fullName>
    </submittedName>
</protein>
<evidence type="ECO:0000256" key="4">
    <source>
        <dbReference type="PROSITE-ProRule" id="PRU00325"/>
    </source>
</evidence>
<feature type="domain" description="SWIM-type" evidence="6">
    <location>
        <begin position="487"/>
        <end position="529"/>
    </location>
</feature>
<dbReference type="InterPro" id="IPR058594">
    <property type="entry name" value="PB1-like_dom_pln"/>
</dbReference>
<evidence type="ECO:0000256" key="2">
    <source>
        <dbReference type="ARBA" id="ARBA00022771"/>
    </source>
</evidence>
<name>A0A699HV74_TANCI</name>
<dbReference type="GO" id="GO:0008270">
    <property type="term" value="F:zinc ion binding"/>
    <property type="evidence" value="ECO:0007669"/>
    <property type="project" value="UniProtKB-KW"/>
</dbReference>
<dbReference type="InterPro" id="IPR006564">
    <property type="entry name" value="Znf_PMZ"/>
</dbReference>
<proteinExistence type="predicted"/>
<evidence type="ECO:0000256" key="5">
    <source>
        <dbReference type="SAM" id="MobiDB-lite"/>
    </source>
</evidence>
<keyword evidence="3" id="KW-0862">Zinc</keyword>
<feature type="compositionally biased region" description="Low complexity" evidence="5">
    <location>
        <begin position="586"/>
        <end position="610"/>
    </location>
</feature>
<dbReference type="InterPro" id="IPR018289">
    <property type="entry name" value="MULE_transposase_dom"/>
</dbReference>
<dbReference type="PANTHER" id="PTHR31973:SF190">
    <property type="entry name" value="MULE TRANSPOSASE DOMAIN-CONTAINING PROTEIN"/>
    <property type="match status" value="1"/>
</dbReference>